<comment type="caution">
    <text evidence="2">The sequence shown here is derived from an EMBL/GenBank/DDBJ whole genome shotgun (WGS) entry which is preliminary data.</text>
</comment>
<dbReference type="Gene3D" id="3.10.450.50">
    <property type="match status" value="1"/>
</dbReference>
<dbReference type="InterPro" id="IPR032710">
    <property type="entry name" value="NTF2-like_dom_sf"/>
</dbReference>
<evidence type="ECO:0000313" key="2">
    <source>
        <dbReference type="EMBL" id="MCZ8377355.1"/>
    </source>
</evidence>
<evidence type="ECO:0000313" key="3">
    <source>
        <dbReference type="Proteomes" id="UP001142153"/>
    </source>
</evidence>
<dbReference type="RefSeq" id="WP_269892267.1">
    <property type="nucleotide sequence ID" value="NZ_JAPZPY010000001.1"/>
</dbReference>
<protein>
    <submittedName>
        <fullName evidence="2">Nuclear transport factor 2 family protein</fullName>
    </submittedName>
</protein>
<gene>
    <name evidence="2" type="ORF">O6P37_00620</name>
</gene>
<feature type="domain" description="SnoaL-like" evidence="1">
    <location>
        <begin position="5"/>
        <end position="115"/>
    </location>
</feature>
<dbReference type="Pfam" id="PF13577">
    <property type="entry name" value="SnoaL_4"/>
    <property type="match status" value="1"/>
</dbReference>
<dbReference type="SUPFAM" id="SSF54427">
    <property type="entry name" value="NTF2-like"/>
    <property type="match status" value="1"/>
</dbReference>
<dbReference type="Proteomes" id="UP001142153">
    <property type="component" value="Unassembled WGS sequence"/>
</dbReference>
<name>A0ABT4PLC6_9MYCO</name>
<sequence length="132" mass="14808">MTTHTDADAVRDVLARYALTLDVEDLDGCLRLFTSDAEYIVYGKTLTGERIRRMFIRAPKGLHLTGAAVVEVQDDTAHARSQILFVDVSTGQSRSAIYDDELVRNASNGWQIRRRQCQFLTPEGLSQTPYEG</sequence>
<keyword evidence="3" id="KW-1185">Reference proteome</keyword>
<organism evidence="2 3">
    <name type="scientific">Mycobacterium hippophais</name>
    <dbReference type="NCBI Taxonomy" id="3016340"/>
    <lineage>
        <taxon>Bacteria</taxon>
        <taxon>Bacillati</taxon>
        <taxon>Actinomycetota</taxon>
        <taxon>Actinomycetes</taxon>
        <taxon>Mycobacteriales</taxon>
        <taxon>Mycobacteriaceae</taxon>
        <taxon>Mycobacterium</taxon>
    </lineage>
</organism>
<accession>A0ABT4PLC6</accession>
<reference evidence="2" key="1">
    <citation type="submission" date="2022-12" db="EMBL/GenBank/DDBJ databases">
        <authorList>
            <person name="Deng Y."/>
            <person name="Zhang Y.-Q."/>
        </authorList>
    </citation>
    <scope>NUCLEOTIDE SEQUENCE</scope>
    <source>
        <strain evidence="2">CPCC 205372</strain>
    </source>
</reference>
<proteinExistence type="predicted"/>
<dbReference type="EMBL" id="JAPZPY010000001">
    <property type="protein sequence ID" value="MCZ8377355.1"/>
    <property type="molecule type" value="Genomic_DNA"/>
</dbReference>
<dbReference type="InterPro" id="IPR037401">
    <property type="entry name" value="SnoaL-like"/>
</dbReference>
<evidence type="ECO:0000259" key="1">
    <source>
        <dbReference type="Pfam" id="PF13577"/>
    </source>
</evidence>